<feature type="region of interest" description="Disordered" evidence="2">
    <location>
        <begin position="1"/>
        <end position="67"/>
    </location>
</feature>
<sequence>MTAVTPSRSGVSPSSSPRLPSPPPIPEVQFGPKSPGVDLSKELSLDATSKPDEGAARRIRPGTKAADMALGPPLVPLSQLDSPFQLQEHLKSLYAHLTHTPESTHTVPITKESALQLATPPHINDSESVDRNLWLYELCRFLTQKANIVSIFLMNDNPPCSAQTCPEMRASEWQYLCAVHEPPKSCCAIDYCNHTLDWAANVLTSPKHFPSRLALGSEAGNVMQSMRQLTNIFRRVYRIFAHAWFQHRDVFWSVEATYGLYVLFKVVCDEYHLIPEDSYTIPAEAEGIHEAPVEREGPLRPQILVRDTAGGSALDDPSAGSTLSDTTTPTAPTTVSTGATTRRHKHTPSTGSHVATIAEGQEEEEEHPKSNEVAPKNQSSPSQSGETLNVIANSERGVSSTGNDSGMDRSKGISPERHLPKLDITSSVPKYEPRAPEDPTPTGTTEDVDPISTHMISQNLESTSTMGSGDASVKTADSAATANAKDEQAKVETPIEQTTNPFQEEGGHKITSPSGGSIRTSGSDVLGAILGHIYDLDDENSIDSEKQSPPVDRAAATHGIEAASSESAGHGDDKSDEDNEGMSPIRAEPPSPVGPKDKDSKVNEGGDEPKTGNGELGSPADEVKISVLETTDDLNVEEDQARQGETENKNEG</sequence>
<feature type="compositionally biased region" description="Polar residues" evidence="2">
    <location>
        <begin position="511"/>
        <end position="523"/>
    </location>
</feature>
<dbReference type="AlphaFoldDB" id="A0A0D2GJ66"/>
<feature type="compositionally biased region" description="Basic and acidic residues" evidence="2">
    <location>
        <begin position="406"/>
        <end position="421"/>
    </location>
</feature>
<dbReference type="Proteomes" id="UP000053029">
    <property type="component" value="Unassembled WGS sequence"/>
</dbReference>
<accession>A0A0D2GJ66</accession>
<dbReference type="InterPro" id="IPR036703">
    <property type="entry name" value="MOB_kinase_act_sf"/>
</dbReference>
<feature type="compositionally biased region" description="Polar residues" evidence="2">
    <location>
        <begin position="454"/>
        <end position="467"/>
    </location>
</feature>
<dbReference type="SUPFAM" id="SSF101152">
    <property type="entry name" value="Mob1/phocein"/>
    <property type="match status" value="1"/>
</dbReference>
<dbReference type="EMBL" id="KN846971">
    <property type="protein sequence ID" value="KIW80868.1"/>
    <property type="molecule type" value="Genomic_DNA"/>
</dbReference>
<dbReference type="OrthoDB" id="10262609at2759"/>
<dbReference type="RefSeq" id="XP_013284676.1">
    <property type="nucleotide sequence ID" value="XM_013429222.1"/>
</dbReference>
<keyword evidence="1" id="KW-0862">Zinc</keyword>
<dbReference type="Gene3D" id="1.20.140.30">
    <property type="entry name" value="MOB kinase activator"/>
    <property type="match status" value="1"/>
</dbReference>
<protein>
    <recommendedName>
        <fullName evidence="5">Mob1/phocein</fullName>
    </recommendedName>
</protein>
<evidence type="ECO:0000313" key="4">
    <source>
        <dbReference type="Proteomes" id="UP000053029"/>
    </source>
</evidence>
<organism evidence="3 4">
    <name type="scientific">Fonsecaea pedrosoi CBS 271.37</name>
    <dbReference type="NCBI Taxonomy" id="1442368"/>
    <lineage>
        <taxon>Eukaryota</taxon>
        <taxon>Fungi</taxon>
        <taxon>Dikarya</taxon>
        <taxon>Ascomycota</taxon>
        <taxon>Pezizomycotina</taxon>
        <taxon>Eurotiomycetes</taxon>
        <taxon>Chaetothyriomycetidae</taxon>
        <taxon>Chaetothyriales</taxon>
        <taxon>Herpotrichiellaceae</taxon>
        <taxon>Fonsecaea</taxon>
    </lineage>
</organism>
<keyword evidence="1" id="KW-0479">Metal-binding</keyword>
<feature type="binding site" evidence="1">
    <location>
        <position position="242"/>
    </location>
    <ligand>
        <name>Zn(2+)</name>
        <dbReference type="ChEBI" id="CHEBI:29105"/>
    </ligand>
</feature>
<dbReference type="VEuPathDB" id="FungiDB:Z517_03891"/>
<feature type="compositionally biased region" description="Basic and acidic residues" evidence="2">
    <location>
        <begin position="39"/>
        <end position="56"/>
    </location>
</feature>
<reference evidence="3 4" key="1">
    <citation type="submission" date="2015-01" db="EMBL/GenBank/DDBJ databases">
        <title>The Genome Sequence of Fonsecaea pedrosoi CBS 271.37.</title>
        <authorList>
            <consortium name="The Broad Institute Genomics Platform"/>
            <person name="Cuomo C."/>
            <person name="de Hoog S."/>
            <person name="Gorbushina A."/>
            <person name="Stielow B."/>
            <person name="Teixiera M."/>
            <person name="Abouelleil A."/>
            <person name="Chapman S.B."/>
            <person name="Priest M."/>
            <person name="Young S.K."/>
            <person name="Wortman J."/>
            <person name="Nusbaum C."/>
            <person name="Birren B."/>
        </authorList>
    </citation>
    <scope>NUCLEOTIDE SEQUENCE [LARGE SCALE GENOMIC DNA]</scope>
    <source>
        <strain evidence="3 4">CBS 271.37</strain>
    </source>
</reference>
<dbReference type="Pfam" id="PF03637">
    <property type="entry name" value="Mob1_phocein"/>
    <property type="match status" value="1"/>
</dbReference>
<name>A0A0D2GJ66_9EURO</name>
<dbReference type="GeneID" id="25303381"/>
<evidence type="ECO:0008006" key="5">
    <source>
        <dbReference type="Google" id="ProtNLM"/>
    </source>
</evidence>
<dbReference type="STRING" id="1442368.A0A0D2GJ66"/>
<feature type="binding site" evidence="1">
    <location>
        <position position="165"/>
    </location>
    <ligand>
        <name>Zn(2+)</name>
        <dbReference type="ChEBI" id="CHEBI:29105"/>
    </ligand>
</feature>
<gene>
    <name evidence="3" type="ORF">Z517_03891</name>
</gene>
<dbReference type="InterPro" id="IPR005301">
    <property type="entry name" value="MOB_kinase_act_fam"/>
</dbReference>
<dbReference type="PANTHER" id="PTHR22599">
    <property type="entry name" value="MPS ONE BINDER KINASE ACTIVATOR-LIKE MOB"/>
    <property type="match status" value="1"/>
</dbReference>
<keyword evidence="4" id="KW-1185">Reference proteome</keyword>
<feature type="binding site" evidence="1">
    <location>
        <position position="160"/>
    </location>
    <ligand>
        <name>Zn(2+)</name>
        <dbReference type="ChEBI" id="CHEBI:29105"/>
    </ligand>
</feature>
<feature type="region of interest" description="Disordered" evidence="2">
    <location>
        <begin position="540"/>
        <end position="652"/>
    </location>
</feature>
<feature type="compositionally biased region" description="Low complexity" evidence="2">
    <location>
        <begin position="319"/>
        <end position="340"/>
    </location>
</feature>
<feature type="compositionally biased region" description="Polar residues" evidence="2">
    <location>
        <begin position="376"/>
        <end position="404"/>
    </location>
</feature>
<proteinExistence type="predicted"/>
<feature type="compositionally biased region" description="Basic and acidic residues" evidence="2">
    <location>
        <begin position="595"/>
        <end position="610"/>
    </location>
</feature>
<feature type="compositionally biased region" description="Basic and acidic residues" evidence="2">
    <location>
        <begin position="639"/>
        <end position="652"/>
    </location>
</feature>
<feature type="region of interest" description="Disordered" evidence="2">
    <location>
        <begin position="309"/>
        <end position="523"/>
    </location>
</feature>
<evidence type="ECO:0000313" key="3">
    <source>
        <dbReference type="EMBL" id="KIW80868.1"/>
    </source>
</evidence>
<dbReference type="SMART" id="SM01388">
    <property type="entry name" value="Mob1_phocein"/>
    <property type="match status" value="1"/>
</dbReference>
<dbReference type="HOGENOM" id="CLU_027210_0_1_1"/>
<evidence type="ECO:0000256" key="1">
    <source>
        <dbReference type="PIRSR" id="PIRSR605301-1"/>
    </source>
</evidence>
<feature type="compositionally biased region" description="Low complexity" evidence="2">
    <location>
        <begin position="1"/>
        <end position="18"/>
    </location>
</feature>
<feature type="binding site" evidence="1">
    <location>
        <position position="247"/>
    </location>
    <ligand>
        <name>Zn(2+)</name>
        <dbReference type="ChEBI" id="CHEBI:29105"/>
    </ligand>
</feature>
<evidence type="ECO:0000256" key="2">
    <source>
        <dbReference type="SAM" id="MobiDB-lite"/>
    </source>
</evidence>